<dbReference type="Gene3D" id="1.20.1280.50">
    <property type="match status" value="1"/>
</dbReference>
<dbReference type="EMBL" id="JBJXBP010000008">
    <property type="protein sequence ID" value="KAL3814872.1"/>
    <property type="molecule type" value="Genomic_DNA"/>
</dbReference>
<protein>
    <recommendedName>
        <fullName evidence="1">F-box domain-containing protein</fullName>
    </recommendedName>
</protein>
<dbReference type="InterPro" id="IPR036047">
    <property type="entry name" value="F-box-like_dom_sf"/>
</dbReference>
<dbReference type="InterPro" id="IPR055336">
    <property type="entry name" value="At4g00755-like"/>
</dbReference>
<evidence type="ECO:0000313" key="3">
    <source>
        <dbReference type="Proteomes" id="UP001634393"/>
    </source>
</evidence>
<dbReference type="PANTHER" id="PTHR39741">
    <property type="entry name" value="F-BOX DOMAIN CONTAINING PROTEIN, EXPRESSED"/>
    <property type="match status" value="1"/>
</dbReference>
<dbReference type="SUPFAM" id="SSF81383">
    <property type="entry name" value="F-box domain"/>
    <property type="match status" value="1"/>
</dbReference>
<accession>A0ABD3RPI6</accession>
<sequence>MDIRINFVDCFQSDVANDIFKFLDDAADLIRATAVSRSWRHTVIANGLCKKLCLRKFPPFASIACVVEENEGIIKILDVLSKSPVNWGTLERQHNIYCSLLRVLATPMTPPRECIAVAVGASSTDRDPAENVVNTLIPVDRYSDWGGSYWSSAGHSDPNVPEHILYRLRTGICILTEINIRPFEVFFVARLVFWEPGSPVYSAKCVRFKLGHPKSAADFYIDVRTLQKPCVDKYVWTYTSPEFPMTQESCMQQFKLPEPVVCIGGLLLVELLGRVQKEEINGLFYICLGHVRALGRPLGPAFNLEMFPSGELLLRYCPDAIDSVLQSFPGEGTNNSLGFVDIARGLHQIGEVLPFHLAEEVFH</sequence>
<organism evidence="2 3">
    <name type="scientific">Penstemon smallii</name>
    <dbReference type="NCBI Taxonomy" id="265156"/>
    <lineage>
        <taxon>Eukaryota</taxon>
        <taxon>Viridiplantae</taxon>
        <taxon>Streptophyta</taxon>
        <taxon>Embryophyta</taxon>
        <taxon>Tracheophyta</taxon>
        <taxon>Spermatophyta</taxon>
        <taxon>Magnoliopsida</taxon>
        <taxon>eudicotyledons</taxon>
        <taxon>Gunneridae</taxon>
        <taxon>Pentapetalae</taxon>
        <taxon>asterids</taxon>
        <taxon>lamiids</taxon>
        <taxon>Lamiales</taxon>
        <taxon>Plantaginaceae</taxon>
        <taxon>Cheloneae</taxon>
        <taxon>Penstemon</taxon>
    </lineage>
</organism>
<dbReference type="InterPro" id="IPR001810">
    <property type="entry name" value="F-box_dom"/>
</dbReference>
<feature type="domain" description="F-box" evidence="1">
    <location>
        <begin position="15"/>
        <end position="55"/>
    </location>
</feature>
<gene>
    <name evidence="2" type="ORF">ACJIZ3_016140</name>
</gene>
<comment type="caution">
    <text evidence="2">The sequence shown here is derived from an EMBL/GenBank/DDBJ whole genome shotgun (WGS) entry which is preliminary data.</text>
</comment>
<dbReference type="PANTHER" id="PTHR39741:SF14">
    <property type="entry name" value="F-BOX DOMAIN-CONTAINING PROTEIN"/>
    <property type="match status" value="1"/>
</dbReference>
<dbReference type="Pfam" id="PF12937">
    <property type="entry name" value="F-box-like"/>
    <property type="match status" value="1"/>
</dbReference>
<reference evidence="2 3" key="1">
    <citation type="submission" date="2024-12" db="EMBL/GenBank/DDBJ databases">
        <title>The unique morphological basis and parallel evolutionary history of personate flowers in Penstemon.</title>
        <authorList>
            <person name="Depatie T.H."/>
            <person name="Wessinger C.A."/>
        </authorList>
    </citation>
    <scope>NUCLEOTIDE SEQUENCE [LARGE SCALE GENOMIC DNA]</scope>
    <source>
        <strain evidence="2">WTNN_2</strain>
        <tissue evidence="2">Leaf</tissue>
    </source>
</reference>
<evidence type="ECO:0000313" key="2">
    <source>
        <dbReference type="EMBL" id="KAL3814872.1"/>
    </source>
</evidence>
<evidence type="ECO:0000259" key="1">
    <source>
        <dbReference type="Pfam" id="PF12937"/>
    </source>
</evidence>
<name>A0ABD3RPI6_9LAMI</name>
<proteinExistence type="predicted"/>
<dbReference type="AlphaFoldDB" id="A0ABD3RPI6"/>
<dbReference type="Proteomes" id="UP001634393">
    <property type="component" value="Unassembled WGS sequence"/>
</dbReference>
<keyword evidence="3" id="KW-1185">Reference proteome</keyword>